<feature type="transmembrane region" description="Helical" evidence="9">
    <location>
        <begin position="33"/>
        <end position="54"/>
    </location>
</feature>
<evidence type="ECO:0000256" key="2">
    <source>
        <dbReference type="ARBA" id="ARBA00022448"/>
    </source>
</evidence>
<feature type="transmembrane region" description="Helical" evidence="9">
    <location>
        <begin position="228"/>
        <end position="250"/>
    </location>
</feature>
<dbReference type="InterPro" id="IPR000109">
    <property type="entry name" value="POT_fam"/>
</dbReference>
<name>A0A127FEX5_STEDE</name>
<keyword evidence="3" id="KW-1003">Cell membrane</keyword>
<feature type="transmembrane region" description="Helical" evidence="9">
    <location>
        <begin position="290"/>
        <end position="307"/>
    </location>
</feature>
<dbReference type="KEGG" id="sdf:ACG33_15415"/>
<proteinExistence type="inferred from homology"/>
<evidence type="ECO:0000256" key="8">
    <source>
        <dbReference type="RuleBase" id="RU003755"/>
    </source>
</evidence>
<dbReference type="STRING" id="465721.ACG33_15415"/>
<keyword evidence="7 9" id="KW-0472">Membrane</keyword>
<dbReference type="GO" id="GO:1904680">
    <property type="term" value="F:peptide transmembrane transporter activity"/>
    <property type="evidence" value="ECO:0007669"/>
    <property type="project" value="InterPro"/>
</dbReference>
<keyword evidence="12" id="KW-1185">Reference proteome</keyword>
<evidence type="ECO:0000256" key="1">
    <source>
        <dbReference type="ARBA" id="ARBA00004651"/>
    </source>
</evidence>
<dbReference type="GO" id="GO:0005886">
    <property type="term" value="C:plasma membrane"/>
    <property type="evidence" value="ECO:0007669"/>
    <property type="project" value="UniProtKB-SubCell"/>
</dbReference>
<feature type="transmembrane region" description="Helical" evidence="9">
    <location>
        <begin position="473"/>
        <end position="490"/>
    </location>
</feature>
<dbReference type="InterPro" id="IPR018456">
    <property type="entry name" value="PTR2_symporter_CS"/>
</dbReference>
<dbReference type="InterPro" id="IPR020846">
    <property type="entry name" value="MFS_dom"/>
</dbReference>
<dbReference type="Gene3D" id="1.20.1250.20">
    <property type="entry name" value="MFS general substrate transporter like domains"/>
    <property type="match status" value="1"/>
</dbReference>
<gene>
    <name evidence="11" type="ORF">ACG33_15415</name>
</gene>
<feature type="transmembrane region" description="Helical" evidence="9">
    <location>
        <begin position="155"/>
        <end position="176"/>
    </location>
</feature>
<evidence type="ECO:0000256" key="9">
    <source>
        <dbReference type="SAM" id="Phobius"/>
    </source>
</evidence>
<dbReference type="NCBIfam" id="TIGR00924">
    <property type="entry name" value="yjdL_sub1_fam"/>
    <property type="match status" value="1"/>
</dbReference>
<dbReference type="InterPro" id="IPR036259">
    <property type="entry name" value="MFS_trans_sf"/>
</dbReference>
<comment type="subcellular location">
    <subcellularLocation>
        <location evidence="1">Cell membrane</location>
        <topology evidence="1">Multi-pass membrane protein</topology>
    </subcellularLocation>
    <subcellularLocation>
        <location evidence="8">Membrane</location>
        <topology evidence="8">Multi-pass membrane protein</topology>
    </subcellularLocation>
</comment>
<dbReference type="PANTHER" id="PTHR23517">
    <property type="entry name" value="RESISTANCE PROTEIN MDTM, PUTATIVE-RELATED-RELATED"/>
    <property type="match status" value="1"/>
</dbReference>
<feature type="transmembrane region" description="Helical" evidence="9">
    <location>
        <begin position="60"/>
        <end position="80"/>
    </location>
</feature>
<feature type="transmembrane region" description="Helical" evidence="9">
    <location>
        <begin position="256"/>
        <end position="278"/>
    </location>
</feature>
<dbReference type="AlphaFoldDB" id="A0A127FEX5"/>
<feature type="transmembrane region" description="Helical" evidence="9">
    <location>
        <begin position="92"/>
        <end position="110"/>
    </location>
</feature>
<sequence length="502" mass="53957">MHAASGYAASGPQFLGHPRGLATLFFTEMWERFTYYGMRALLVLFLADTARGGFGLEDKIATAIYGLYISASYILCLPGGWIADRLIGARRAVWHGGILIAIGNALLAIGSSTPTFYGGLMVIVCGVGLLKPNVSTMVADLYPEGGGRRDAGFTIFYMGINLGAFLGPIITGLLAQHYGWRPAFAAGSILMIAGLIQYRAFQHHLGEAGLRISDAHGTHTAVATRRGWLTVGALAAGLVLVYLLVLTGVVRIDPLTLAQTAGVLLAVIAIGYFAYMFLFAGLNGVERKRMLVILFLFVGCALFWAGFEQTGASLNLFAERYVDRTIDAFDFVIPTAWFQSLNAVFILIFATPFSMLWVALAKRNLDPSAPAKFGLGLVLLGLGFLFMVAAASIVARGEQAMPYLLVLTYLLHTYGELCLSPVGLSYVTKLAPSRFVSQMMGVWFLATSVGNLSAGLLSGMFETDNLAAMPAQFMNFVYFIVGAGVLLLLLSRPVKKLMGGIK</sequence>
<comment type="similarity">
    <text evidence="8">Belongs to the major facilitator superfamily. Proton-dependent oligopeptide transporter (POT/PTR) (TC 2.A.17) family.</text>
</comment>
<keyword evidence="5" id="KW-0571">Peptide transport</keyword>
<evidence type="ECO:0000256" key="6">
    <source>
        <dbReference type="ARBA" id="ARBA00022989"/>
    </source>
</evidence>
<dbReference type="PATRIC" id="fig|465721.4.peg.3295"/>
<reference evidence="11 12" key="1">
    <citation type="submission" date="2015-06" db="EMBL/GenBank/DDBJ databases">
        <title>A Comprehensive Approach to Explore the Metabolic and Phylogenetic Diversity of Bacterial Steroid Degradation in the Environment: Testosterone as an Example.</title>
        <authorList>
            <person name="Yang F.-C."/>
            <person name="Chen Y.-L."/>
            <person name="Yu C.-P."/>
            <person name="Tang S.-L."/>
            <person name="Wang P.-H."/>
            <person name="Ismail W."/>
            <person name="Wang C.-H."/>
            <person name="Yang C.-Y."/>
            <person name="Chiang Y.-R."/>
        </authorList>
    </citation>
    <scope>NUCLEOTIDE SEQUENCE [LARGE SCALE GENOMIC DNA]</scope>
    <source>
        <strain evidence="11 12">DSM 18526</strain>
    </source>
</reference>
<evidence type="ECO:0000256" key="7">
    <source>
        <dbReference type="ARBA" id="ARBA00023136"/>
    </source>
</evidence>
<keyword evidence="5" id="KW-0653">Protein transport</keyword>
<dbReference type="PROSITE" id="PS01022">
    <property type="entry name" value="PTR2_1"/>
    <property type="match status" value="1"/>
</dbReference>
<dbReference type="CDD" id="cd17346">
    <property type="entry name" value="MFS_DtpA_like"/>
    <property type="match status" value="1"/>
</dbReference>
<evidence type="ECO:0000256" key="5">
    <source>
        <dbReference type="ARBA" id="ARBA00022856"/>
    </source>
</evidence>
<dbReference type="Pfam" id="PF00854">
    <property type="entry name" value="PTR2"/>
    <property type="match status" value="1"/>
</dbReference>
<evidence type="ECO:0000256" key="4">
    <source>
        <dbReference type="ARBA" id="ARBA00022692"/>
    </source>
</evidence>
<feature type="domain" description="Major facilitator superfamily (MFS) profile" evidence="10">
    <location>
        <begin position="23"/>
        <end position="495"/>
    </location>
</feature>
<dbReference type="OrthoDB" id="9772725at2"/>
<evidence type="ECO:0000313" key="12">
    <source>
        <dbReference type="Proteomes" id="UP000070250"/>
    </source>
</evidence>
<feature type="transmembrane region" description="Helical" evidence="9">
    <location>
        <begin position="439"/>
        <end position="461"/>
    </location>
</feature>
<feature type="transmembrane region" description="Helical" evidence="9">
    <location>
        <begin position="341"/>
        <end position="361"/>
    </location>
</feature>
<dbReference type="PANTHER" id="PTHR23517:SF15">
    <property type="entry name" value="PROTON-DEPENDENT OLIGOPEPTIDE FAMILY TRANSPORT PROTEIN"/>
    <property type="match status" value="1"/>
</dbReference>
<protein>
    <recommendedName>
        <fullName evidence="10">Major facilitator superfamily (MFS) profile domain-containing protein</fullName>
    </recommendedName>
</protein>
<feature type="transmembrane region" description="Helical" evidence="9">
    <location>
        <begin position="116"/>
        <end position="134"/>
    </location>
</feature>
<dbReference type="PROSITE" id="PS50850">
    <property type="entry name" value="MFS"/>
    <property type="match status" value="1"/>
</dbReference>
<dbReference type="PROSITE" id="PS01023">
    <property type="entry name" value="PTR2_2"/>
    <property type="match status" value="1"/>
</dbReference>
<evidence type="ECO:0000256" key="3">
    <source>
        <dbReference type="ARBA" id="ARBA00022475"/>
    </source>
</evidence>
<keyword evidence="6 9" id="KW-1133">Transmembrane helix</keyword>
<dbReference type="SUPFAM" id="SSF103473">
    <property type="entry name" value="MFS general substrate transporter"/>
    <property type="match status" value="2"/>
</dbReference>
<dbReference type="Proteomes" id="UP000070250">
    <property type="component" value="Chromosome"/>
</dbReference>
<keyword evidence="2 8" id="KW-0813">Transport</keyword>
<keyword evidence="4 8" id="KW-0812">Transmembrane</keyword>
<dbReference type="InterPro" id="IPR005279">
    <property type="entry name" value="Dipep/tripep_permease"/>
</dbReference>
<evidence type="ECO:0000259" key="10">
    <source>
        <dbReference type="PROSITE" id="PS50850"/>
    </source>
</evidence>
<dbReference type="EMBL" id="CP011971">
    <property type="protein sequence ID" value="AMN48461.1"/>
    <property type="molecule type" value="Genomic_DNA"/>
</dbReference>
<feature type="transmembrane region" description="Helical" evidence="9">
    <location>
        <begin position="401"/>
        <end position="427"/>
    </location>
</feature>
<dbReference type="GO" id="GO:0006857">
    <property type="term" value="P:oligopeptide transport"/>
    <property type="evidence" value="ECO:0007669"/>
    <property type="project" value="InterPro"/>
</dbReference>
<organism evidence="11 12">
    <name type="scientific">Steroidobacter denitrificans</name>
    <dbReference type="NCBI Taxonomy" id="465721"/>
    <lineage>
        <taxon>Bacteria</taxon>
        <taxon>Pseudomonadati</taxon>
        <taxon>Pseudomonadota</taxon>
        <taxon>Gammaproteobacteria</taxon>
        <taxon>Steroidobacterales</taxon>
        <taxon>Steroidobacteraceae</taxon>
        <taxon>Steroidobacter</taxon>
    </lineage>
</organism>
<evidence type="ECO:0000313" key="11">
    <source>
        <dbReference type="EMBL" id="AMN48461.1"/>
    </source>
</evidence>
<feature type="transmembrane region" description="Helical" evidence="9">
    <location>
        <begin position="373"/>
        <end position="395"/>
    </location>
</feature>
<dbReference type="InterPro" id="IPR050171">
    <property type="entry name" value="MFS_Transporters"/>
</dbReference>
<accession>A0A127FEX5</accession>